<evidence type="ECO:0000313" key="1">
    <source>
        <dbReference type="EMBL" id="KAK7313279.1"/>
    </source>
</evidence>
<protein>
    <submittedName>
        <fullName evidence="1">Uncharacterized protein</fullName>
    </submittedName>
</protein>
<dbReference type="Proteomes" id="UP001367508">
    <property type="component" value="Unassembled WGS sequence"/>
</dbReference>
<dbReference type="AlphaFoldDB" id="A0AAN9PXB9"/>
<accession>A0AAN9PXB9</accession>
<name>A0AAN9PXB9_CANGL</name>
<comment type="caution">
    <text evidence="1">The sequence shown here is derived from an EMBL/GenBank/DDBJ whole genome shotgun (WGS) entry which is preliminary data.</text>
</comment>
<organism evidence="1 2">
    <name type="scientific">Canavalia gladiata</name>
    <name type="common">Sword bean</name>
    <name type="synonym">Dolichos gladiatus</name>
    <dbReference type="NCBI Taxonomy" id="3824"/>
    <lineage>
        <taxon>Eukaryota</taxon>
        <taxon>Viridiplantae</taxon>
        <taxon>Streptophyta</taxon>
        <taxon>Embryophyta</taxon>
        <taxon>Tracheophyta</taxon>
        <taxon>Spermatophyta</taxon>
        <taxon>Magnoliopsida</taxon>
        <taxon>eudicotyledons</taxon>
        <taxon>Gunneridae</taxon>
        <taxon>Pentapetalae</taxon>
        <taxon>rosids</taxon>
        <taxon>fabids</taxon>
        <taxon>Fabales</taxon>
        <taxon>Fabaceae</taxon>
        <taxon>Papilionoideae</taxon>
        <taxon>50 kb inversion clade</taxon>
        <taxon>NPAAA clade</taxon>
        <taxon>indigoferoid/millettioid clade</taxon>
        <taxon>Phaseoleae</taxon>
        <taxon>Canavalia</taxon>
    </lineage>
</organism>
<reference evidence="1 2" key="1">
    <citation type="submission" date="2024-01" db="EMBL/GenBank/DDBJ databases">
        <title>The genomes of 5 underutilized Papilionoideae crops provide insights into root nodulation and disease resistanc.</title>
        <authorList>
            <person name="Jiang F."/>
        </authorList>
    </citation>
    <scope>NUCLEOTIDE SEQUENCE [LARGE SCALE GENOMIC DNA]</scope>
    <source>
        <strain evidence="1">LVBAO_FW01</strain>
        <tissue evidence="1">Leaves</tissue>
    </source>
</reference>
<gene>
    <name evidence="1" type="ORF">VNO77_37917</name>
</gene>
<sequence length="101" mass="11406">MENRKYPLDFGEGRTFKIVAKALRLILAREELDSGGEHSIEDSDNPLDCSSRLYPRLSCFFRIVMRMPLPRKLVDSCSKTMSQIQKRSTASTCVASSPAFC</sequence>
<keyword evidence="2" id="KW-1185">Reference proteome</keyword>
<proteinExistence type="predicted"/>
<dbReference type="EMBL" id="JAYMYQ010000009">
    <property type="protein sequence ID" value="KAK7313279.1"/>
    <property type="molecule type" value="Genomic_DNA"/>
</dbReference>
<evidence type="ECO:0000313" key="2">
    <source>
        <dbReference type="Proteomes" id="UP001367508"/>
    </source>
</evidence>